<dbReference type="Pfam" id="PF13684">
    <property type="entry name" value="FakA-like_C"/>
    <property type="match status" value="1"/>
</dbReference>
<dbReference type="Gene3D" id="1.25.40.340">
    <property type="match status" value="1"/>
</dbReference>
<gene>
    <name evidence="2" type="ORF">UFOPK3444_00334</name>
</gene>
<evidence type="ECO:0000259" key="1">
    <source>
        <dbReference type="PROSITE" id="PS51480"/>
    </source>
</evidence>
<dbReference type="InterPro" id="IPR036117">
    <property type="entry name" value="DhaL_dom_sf"/>
</dbReference>
<dbReference type="Pfam" id="PF02734">
    <property type="entry name" value="Dak2"/>
    <property type="match status" value="1"/>
</dbReference>
<dbReference type="InterPro" id="IPR004007">
    <property type="entry name" value="DhaL_dom"/>
</dbReference>
<evidence type="ECO:0000313" key="2">
    <source>
        <dbReference type="EMBL" id="CAB4863818.1"/>
    </source>
</evidence>
<dbReference type="InterPro" id="IPR048394">
    <property type="entry name" value="FakA-like_M"/>
</dbReference>
<reference evidence="2" key="1">
    <citation type="submission" date="2020-05" db="EMBL/GenBank/DDBJ databases">
        <authorList>
            <person name="Chiriac C."/>
            <person name="Salcher M."/>
            <person name="Ghai R."/>
            <person name="Kavagutti S V."/>
        </authorList>
    </citation>
    <scope>NUCLEOTIDE SEQUENCE</scope>
</reference>
<feature type="domain" description="DhaL" evidence="1">
    <location>
        <begin position="9"/>
        <end position="226"/>
    </location>
</feature>
<dbReference type="SMART" id="SM01120">
    <property type="entry name" value="Dak2"/>
    <property type="match status" value="1"/>
</dbReference>
<sequence>MSNQDNSLSRFRTVVAAALIELDSRREEINDLNVFPVADGDTGDNMVRTLQSVVAELDLLITKQGDGSLDSVGRAEIVDAVTNAALLGGRGNSGVILSQLIHGAAEVMIDDDKPVDALMLAQAMNRASEQARRSVTEPREGTILTVMDDMAKRLLSIVDEGTPALPDDVDETTQNAALATSLEAAVSEGDASVRRGPELLPELNEFGVTADAGGYGLVVIFAGIVAALKGGIAPEVHRHTAPREKPRAASHASSTFQYCVNFAVVGEGLDREAFIPELEQLGDSLMVVGSRTGSVLRVHVHSNDRAAVEALFDGKGEIRDIEVADMFAQIDARTRRLRDARSLVLAVVAGESMKTLFELDTSVVVLDGGASLNPSTEEILDAIHAAPVEELVILTGSANVTPAADKAAELSGRVVEVVETASVQEGLAVLHHHYTASSAAENAVSLRGALAAVTGAGVAPAEKDDPQGRYVTGDAVGFVGGELVSWGKADAALNGVLAALPAEAEIVTLIEGSGSPFGDTLKGTVESRFPEVEHLRADHPGWWLLLTVE</sequence>
<dbReference type="Pfam" id="PF21645">
    <property type="entry name" value="FakA-like_M"/>
    <property type="match status" value="1"/>
</dbReference>
<name>A0A6J7D3Z4_9ZZZZ</name>
<dbReference type="SMART" id="SM01121">
    <property type="entry name" value="Dak1_2"/>
    <property type="match status" value="1"/>
</dbReference>
<dbReference type="InterPro" id="IPR033470">
    <property type="entry name" value="FakA-like_C"/>
</dbReference>
<dbReference type="GO" id="GO:0004371">
    <property type="term" value="F:glycerone kinase activity"/>
    <property type="evidence" value="ECO:0007669"/>
    <property type="project" value="InterPro"/>
</dbReference>
<dbReference type="PANTHER" id="PTHR33434">
    <property type="entry name" value="DEGV DOMAIN-CONTAINING PROTEIN DR_1986-RELATED"/>
    <property type="match status" value="1"/>
</dbReference>
<dbReference type="SUPFAM" id="SSF101473">
    <property type="entry name" value="DhaL-like"/>
    <property type="match status" value="1"/>
</dbReference>
<dbReference type="GO" id="GO:0006071">
    <property type="term" value="P:glycerol metabolic process"/>
    <property type="evidence" value="ECO:0007669"/>
    <property type="project" value="InterPro"/>
</dbReference>
<proteinExistence type="predicted"/>
<protein>
    <submittedName>
        <fullName evidence="2">Unannotated protein</fullName>
    </submittedName>
</protein>
<dbReference type="InterPro" id="IPR050270">
    <property type="entry name" value="DegV_domain_contain"/>
</dbReference>
<dbReference type="EMBL" id="CAFBLU010000003">
    <property type="protein sequence ID" value="CAB4863818.1"/>
    <property type="molecule type" value="Genomic_DNA"/>
</dbReference>
<dbReference type="AlphaFoldDB" id="A0A6J7D3Z4"/>
<organism evidence="2">
    <name type="scientific">freshwater metagenome</name>
    <dbReference type="NCBI Taxonomy" id="449393"/>
    <lineage>
        <taxon>unclassified sequences</taxon>
        <taxon>metagenomes</taxon>
        <taxon>ecological metagenomes</taxon>
    </lineage>
</organism>
<dbReference type="PROSITE" id="PS51480">
    <property type="entry name" value="DHAL"/>
    <property type="match status" value="1"/>
</dbReference>
<accession>A0A6J7D3Z4</accession>
<dbReference type="PANTHER" id="PTHR33434:SF4">
    <property type="entry name" value="PHOSPHATASE PROTEIN"/>
    <property type="match status" value="1"/>
</dbReference>